<evidence type="ECO:0000313" key="2">
    <source>
        <dbReference type="Proteomes" id="UP000432350"/>
    </source>
</evidence>
<reference evidence="1 2" key="1">
    <citation type="submission" date="2019-10" db="EMBL/GenBank/DDBJ databases">
        <authorList>
            <person name="Karimi E."/>
        </authorList>
    </citation>
    <scope>NUCLEOTIDE SEQUENCE [LARGE SCALE GENOMIC DNA]</scope>
    <source>
        <strain evidence="1">Sphingobacterium sp. 8BC</strain>
    </source>
</reference>
<evidence type="ECO:0000313" key="1">
    <source>
        <dbReference type="EMBL" id="VXD03896.1"/>
    </source>
</evidence>
<dbReference type="EMBL" id="CABWMV010000025">
    <property type="protein sequence ID" value="VXD03896.1"/>
    <property type="molecule type" value="Genomic_DNA"/>
</dbReference>
<name>A0A654DF42_SPHMU</name>
<dbReference type="AlphaFoldDB" id="A0A654DF42"/>
<gene>
    <name evidence="1" type="ORF">SPHINGO8BC_60120</name>
</gene>
<proteinExistence type="predicted"/>
<organism evidence="1 2">
    <name type="scientific">Sphingobacterium multivorum</name>
    <dbReference type="NCBI Taxonomy" id="28454"/>
    <lineage>
        <taxon>Bacteria</taxon>
        <taxon>Pseudomonadati</taxon>
        <taxon>Bacteroidota</taxon>
        <taxon>Sphingobacteriia</taxon>
        <taxon>Sphingobacteriales</taxon>
        <taxon>Sphingobacteriaceae</taxon>
        <taxon>Sphingobacterium</taxon>
    </lineage>
</organism>
<sequence>MYCYYNKCIKKIYKNLDDRLTSILLSDRHTILFFGKLSND</sequence>
<protein>
    <submittedName>
        <fullName evidence="1">Uncharacterized protein</fullName>
    </submittedName>
</protein>
<accession>A0A654DF42</accession>
<dbReference type="Proteomes" id="UP000432350">
    <property type="component" value="Unassembled WGS sequence"/>
</dbReference>